<evidence type="ECO:0000256" key="2">
    <source>
        <dbReference type="SAM" id="Phobius"/>
    </source>
</evidence>
<evidence type="ECO:0000313" key="4">
    <source>
        <dbReference type="Proteomes" id="UP000185944"/>
    </source>
</evidence>
<accession>A0A177ECV6</accession>
<gene>
    <name evidence="3" type="ORF">NEDG_00900</name>
</gene>
<keyword evidence="2" id="KW-1133">Transmembrane helix</keyword>
<protein>
    <submittedName>
        <fullName evidence="3">Uncharacterized protein</fullName>
    </submittedName>
</protein>
<dbReference type="Proteomes" id="UP000185944">
    <property type="component" value="Unassembled WGS sequence"/>
</dbReference>
<dbReference type="InterPro" id="IPR031539">
    <property type="entry name" value="DUF5090"/>
</dbReference>
<feature type="transmembrane region" description="Helical" evidence="2">
    <location>
        <begin position="143"/>
        <end position="164"/>
    </location>
</feature>
<dbReference type="RefSeq" id="XP_067544415.1">
    <property type="nucleotide sequence ID" value="XM_067688318.1"/>
</dbReference>
<dbReference type="GeneID" id="93647250"/>
<feature type="transmembrane region" description="Helical" evidence="2">
    <location>
        <begin position="116"/>
        <end position="137"/>
    </location>
</feature>
<dbReference type="AlphaFoldDB" id="A0A177ECV6"/>
<comment type="caution">
    <text evidence="3">The sequence shown here is derived from an EMBL/GenBank/DDBJ whole genome shotgun (WGS) entry which is preliminary data.</text>
</comment>
<dbReference type="EMBL" id="LTDL01000040">
    <property type="protein sequence ID" value="OAG29767.1"/>
    <property type="molecule type" value="Genomic_DNA"/>
</dbReference>
<proteinExistence type="predicted"/>
<name>A0A177ECV6_9MICR</name>
<reference evidence="3 4" key="1">
    <citation type="submission" date="2016-02" db="EMBL/GenBank/DDBJ databases">
        <title>Discovery of a natural microsporidian pathogen with a broad tissue tropism in Caenorhabditis elegans.</title>
        <authorList>
            <person name="Luallen R.J."/>
            <person name="Reinke A.W."/>
            <person name="Tong L."/>
            <person name="Botts M.R."/>
            <person name="Felix M.-A."/>
            <person name="Troemel E.R."/>
        </authorList>
    </citation>
    <scope>NUCLEOTIDE SEQUENCE [LARGE SCALE GENOMIC DNA]</scope>
    <source>
        <strain evidence="3 4">JUm2807</strain>
    </source>
</reference>
<dbReference type="OrthoDB" id="2190986at2759"/>
<dbReference type="VEuPathDB" id="MicrosporidiaDB:NEDG_00900"/>
<keyword evidence="4" id="KW-1185">Reference proteome</keyword>
<evidence type="ECO:0000256" key="1">
    <source>
        <dbReference type="SAM" id="MobiDB-lite"/>
    </source>
</evidence>
<keyword evidence="2" id="KW-0812">Transmembrane</keyword>
<sequence>MAVDSKATKEAVSKKVTETDQQAHEQIKKLKESKVGKMLPTSFDKISTKHVAMVSMFTMYVMCGFVYTICVVATATKEGEVNPFFQSWSNYILLFWFAVSLVHDLVVYFTHNSSMLLSFILLRIIVVLSVGFSLLALETHSAAVWFKLVLIVLFAIFSTMYSYVFGVFMSDLKSGDADPSEHQAV</sequence>
<feature type="transmembrane region" description="Helical" evidence="2">
    <location>
        <begin position="88"/>
        <end position="109"/>
    </location>
</feature>
<organism evidence="3 4">
    <name type="scientific">Nematocida displodere</name>
    <dbReference type="NCBI Taxonomy" id="1805483"/>
    <lineage>
        <taxon>Eukaryota</taxon>
        <taxon>Fungi</taxon>
        <taxon>Fungi incertae sedis</taxon>
        <taxon>Microsporidia</taxon>
        <taxon>Nematocida</taxon>
    </lineage>
</organism>
<dbReference type="Pfam" id="PF17009">
    <property type="entry name" value="DUF5090"/>
    <property type="match status" value="1"/>
</dbReference>
<evidence type="ECO:0000313" key="3">
    <source>
        <dbReference type="EMBL" id="OAG29767.1"/>
    </source>
</evidence>
<feature type="region of interest" description="Disordered" evidence="1">
    <location>
        <begin position="1"/>
        <end position="20"/>
    </location>
</feature>
<keyword evidence="2" id="KW-0472">Membrane</keyword>
<feature type="transmembrane region" description="Helical" evidence="2">
    <location>
        <begin position="51"/>
        <end position="76"/>
    </location>
</feature>